<gene>
    <name evidence="3" type="ORF">DS031_10690</name>
</gene>
<evidence type="ECO:0000256" key="1">
    <source>
        <dbReference type="SAM" id="Coils"/>
    </source>
</evidence>
<reference evidence="3 4" key="1">
    <citation type="submission" date="2018-07" db="EMBL/GenBank/DDBJ databases">
        <title>Lottiidibacillus patelloidae gen. nov., sp. nov., isolated from the intestinal tract of a marine limpet and the reclassification of B. taeanensis BH030017T, B. algicola KMM 3737T and B. hwajinpoensis SW-72T as genus Lottiidibacillus.</title>
        <authorList>
            <person name="Liu R."/>
            <person name="Huang Z."/>
        </authorList>
    </citation>
    <scope>NUCLEOTIDE SEQUENCE [LARGE SCALE GENOMIC DNA]</scope>
    <source>
        <strain evidence="3 4">BH030017</strain>
    </source>
</reference>
<dbReference type="InterPro" id="IPR038501">
    <property type="entry name" value="Spore_GerAC_C_sf"/>
</dbReference>
<dbReference type="InterPro" id="IPR008844">
    <property type="entry name" value="Spore_GerAC-like"/>
</dbReference>
<dbReference type="EMBL" id="QOCW01000009">
    <property type="protein sequence ID" value="RBW69682.1"/>
    <property type="molecule type" value="Genomic_DNA"/>
</dbReference>
<evidence type="ECO:0000313" key="3">
    <source>
        <dbReference type="EMBL" id="RBW69682.1"/>
    </source>
</evidence>
<dbReference type="Pfam" id="PF05504">
    <property type="entry name" value="Spore_GerAC"/>
    <property type="match status" value="1"/>
</dbReference>
<keyword evidence="1" id="KW-0175">Coiled coil</keyword>
<dbReference type="GO" id="GO:0009847">
    <property type="term" value="P:spore germination"/>
    <property type="evidence" value="ECO:0007669"/>
    <property type="project" value="InterPro"/>
</dbReference>
<proteinExistence type="predicted"/>
<comment type="caution">
    <text evidence="3">The sequence shown here is derived from an EMBL/GenBank/DDBJ whole genome shotgun (WGS) entry which is preliminary data.</text>
</comment>
<protein>
    <recommendedName>
        <fullName evidence="2">Spore germination GerAC-like C-terminal domain-containing protein</fullName>
    </recommendedName>
</protein>
<dbReference type="AlphaFoldDB" id="A0A366XU69"/>
<dbReference type="InterPro" id="IPR046953">
    <property type="entry name" value="Spore_GerAC-like_C"/>
</dbReference>
<dbReference type="GO" id="GO:0016020">
    <property type="term" value="C:membrane"/>
    <property type="evidence" value="ECO:0007669"/>
    <property type="project" value="InterPro"/>
</dbReference>
<accession>A0A366XU69</accession>
<feature type="domain" description="Spore germination GerAC-like C-terminal" evidence="2">
    <location>
        <begin position="9"/>
        <end position="178"/>
    </location>
</feature>
<dbReference type="Gene3D" id="3.30.300.210">
    <property type="entry name" value="Nutrient germinant receptor protein C, domain 3"/>
    <property type="match status" value="1"/>
</dbReference>
<evidence type="ECO:0000313" key="4">
    <source>
        <dbReference type="Proteomes" id="UP000253314"/>
    </source>
</evidence>
<dbReference type="Proteomes" id="UP000253314">
    <property type="component" value="Unassembled WGS sequence"/>
</dbReference>
<dbReference type="PANTHER" id="PTHR35789:SF1">
    <property type="entry name" value="SPORE GERMINATION PROTEIN B3"/>
    <property type="match status" value="1"/>
</dbReference>
<feature type="coiled-coil region" evidence="1">
    <location>
        <begin position="95"/>
        <end position="129"/>
    </location>
</feature>
<dbReference type="PANTHER" id="PTHR35789">
    <property type="entry name" value="SPORE GERMINATION PROTEIN B3"/>
    <property type="match status" value="1"/>
</dbReference>
<sequence>MVKMLKFAGVAAFKDDKLAGFLNEKETQGLNWVIGDVKRRVLTMNSMLKDDKLISIEVIRANTQIEPRLEGDNLSFIIHVEEEGALVDQQSVNHLKAKSKKIVDYLRKVEEKNEELIEEEIKLAMAKVQGDIQADILGFGQALQKKSPEKWNEVKEKWEELFPNIDYEVKVTAKIIKTNLKKGTYQSKD</sequence>
<organism evidence="3 4">
    <name type="scientific">Bacillus taeanensis</name>
    <dbReference type="NCBI Taxonomy" id="273032"/>
    <lineage>
        <taxon>Bacteria</taxon>
        <taxon>Bacillati</taxon>
        <taxon>Bacillota</taxon>
        <taxon>Bacilli</taxon>
        <taxon>Bacillales</taxon>
        <taxon>Bacillaceae</taxon>
        <taxon>Bacillus</taxon>
    </lineage>
</organism>
<name>A0A366XU69_9BACI</name>
<evidence type="ECO:0000259" key="2">
    <source>
        <dbReference type="Pfam" id="PF05504"/>
    </source>
</evidence>
<keyword evidence="4" id="KW-1185">Reference proteome</keyword>